<gene>
    <name evidence="11" type="ORF">DFL_009693</name>
</gene>
<comment type="caution">
    <text evidence="11">The sequence shown here is derived from an EMBL/GenBank/DDBJ whole genome shotgun (WGS) entry which is preliminary data.</text>
</comment>
<comment type="subcellular location">
    <subcellularLocation>
        <location evidence="6">Endomembrane system</location>
        <topology evidence="6">Peripheral membrane protein</topology>
        <orientation evidence="6">Cytoplasmic side</orientation>
    </subcellularLocation>
</comment>
<dbReference type="GeneID" id="93592004"/>
<dbReference type="SUPFAM" id="SSF57850">
    <property type="entry name" value="RING/U-box"/>
    <property type="match status" value="1"/>
</dbReference>
<dbReference type="GO" id="GO:0030674">
    <property type="term" value="F:protein-macromolecule adaptor activity"/>
    <property type="evidence" value="ECO:0007669"/>
    <property type="project" value="TreeGrafter"/>
</dbReference>
<dbReference type="InterPro" id="IPR013083">
    <property type="entry name" value="Znf_RING/FYVE/PHD"/>
</dbReference>
<reference evidence="11 12" key="1">
    <citation type="submission" date="2019-01" db="EMBL/GenBank/DDBJ databases">
        <title>Intercellular communication is required for trap formation in the nematode-trapping fungus Duddingtonia flagrans.</title>
        <authorList>
            <person name="Youssar L."/>
            <person name="Wernet V."/>
            <person name="Hensel N."/>
            <person name="Hildebrandt H.-G."/>
            <person name="Fischer R."/>
        </authorList>
    </citation>
    <scope>NUCLEOTIDE SEQUENCE [LARGE SCALE GENOMIC DNA]</scope>
    <source>
        <strain evidence="11 12">CBS H-5679</strain>
    </source>
</reference>
<dbReference type="GO" id="GO:0006904">
    <property type="term" value="P:vesicle docking involved in exocytosis"/>
    <property type="evidence" value="ECO:0007669"/>
    <property type="project" value="TreeGrafter"/>
</dbReference>
<name>A0A436ZSW4_ARTFL</name>
<dbReference type="EMBL" id="SAEB01000012">
    <property type="protein sequence ID" value="RVD81846.1"/>
    <property type="molecule type" value="Genomic_DNA"/>
</dbReference>
<feature type="repeat" description="CHCR" evidence="7">
    <location>
        <begin position="624"/>
        <end position="781"/>
    </location>
</feature>
<protein>
    <submittedName>
        <fullName evidence="11">Uncharacterized protein</fullName>
    </submittedName>
</protein>
<dbReference type="STRING" id="97331.A0A436ZSW4"/>
<sequence>MAFNPEDFKASTAYGSGFVAQTSTTAGLEDLEDPNLPIFRVEHVQLQFPIASNFVAAQVANNVIVLALASGRLLRIDLYNPADIDDIDLPKKANEVGSIRKLFLDPTASHLLISTTQGENFYLHQSSHKVKHIAKLKGIYIESVAWNPALPSASTREILIGSQSGAVYEIFIEPTDETFRRDERYMKQVYRMLDGQPISGLFVELVPGSSDMRRVVLTTPIKMLHFIGRVARHGSSDATSIFSRYFEVEAPTFQEQPGSTYSTLSISPESEDDIDPERIYAWSHGVGLSYGRLYSAPITSELGDLVFRESKILPITVLPHGGRDITSIALTQYHILVTCKGVLYAINRFDESIVFQDVIGNDDSKILGIRADQKCNTFWVFTTDTIFEVVLKDENRDVWKIMLKQNLFDAAMRFASNPRQKDQVSQASGDYLISQKKYFEAAGVYGKSTKPFEEVCLVFLESGEHAALRRYLLTKLNSLPKTSIMQRIMVATWLVEVFMSALNTLDDKLSAKTETNGGQVNNTASQLDAVRDEYYDFVSKYKNELDKKTTYDVISSHGREVELLYFASAIQDWSYVLNYWVQRENWKEALTVLKKQVDPDMFYKYASVLISNAPAETVDILTRQSKLEPKKLIPALLTYSEKFDNVPHTDNQAVRYLLYAIDRLGNTETAIHNALLSLLAVSKSKDESQLLSFLRQHEASPYYSVDFALRICIKHERVQSAVHIYTLMEKYQEAVNLALRHGDTELASIIANRTEDDPALTKQLWLSIAKTVIKQSNGAIKPALEVLNECKLLKIEDLIPFFPDFVVIDDFKEQICNALEDYSYKIDRLKKEMDDSARTAENIRHDIELLDRRYAIIEPGERCYVCQYPLLSRQFFVFPCQHAFHTDCLAGWLVKKAGTGLGRRITDLQAEIANVGAGVGREKLIEEFDGIVAAACILCSDVAIKQIAEPFVTETDDKSDVPIWSHILLLGTTFAALYSGASMVLL</sequence>
<evidence type="ECO:0000256" key="8">
    <source>
        <dbReference type="SAM" id="Coils"/>
    </source>
</evidence>
<proteinExistence type="inferred from homology"/>
<dbReference type="PROSITE" id="PS50236">
    <property type="entry name" value="CHCR"/>
    <property type="match status" value="1"/>
</dbReference>
<dbReference type="AlphaFoldDB" id="A0A436ZSW4"/>
<dbReference type="PANTHER" id="PTHR23323:SF26">
    <property type="entry name" value="VACUOLAR PROTEIN SORTING-ASSOCIATED PROTEIN 18 HOMOLOG"/>
    <property type="match status" value="1"/>
</dbReference>
<feature type="coiled-coil region" evidence="8">
    <location>
        <begin position="812"/>
        <end position="846"/>
    </location>
</feature>
<dbReference type="Pfam" id="PF05131">
    <property type="entry name" value="Pep3_Vps18"/>
    <property type="match status" value="1"/>
</dbReference>
<dbReference type="InterPro" id="IPR000547">
    <property type="entry name" value="Clathrin_H-chain/VPS_repeat"/>
</dbReference>
<evidence type="ECO:0000256" key="3">
    <source>
        <dbReference type="ARBA" id="ARBA00022771"/>
    </source>
</evidence>
<dbReference type="Pfam" id="PF26148">
    <property type="entry name" value="VPS18_RING_C"/>
    <property type="match status" value="1"/>
</dbReference>
<dbReference type="GO" id="GO:0005768">
    <property type="term" value="C:endosome"/>
    <property type="evidence" value="ECO:0007669"/>
    <property type="project" value="UniProtKB-ARBA"/>
</dbReference>
<keyword evidence="5" id="KW-0472">Membrane</keyword>
<feature type="domain" description="Pep3/Vps18 beta-propeller" evidence="9">
    <location>
        <begin position="37"/>
        <end position="390"/>
    </location>
</feature>
<keyword evidence="4" id="KW-0862">Zinc</keyword>
<organism evidence="11 12">
    <name type="scientific">Arthrobotrys flagrans</name>
    <name type="common">Nematode-trapping fungus</name>
    <name type="synonym">Trichothecium flagrans</name>
    <dbReference type="NCBI Taxonomy" id="97331"/>
    <lineage>
        <taxon>Eukaryota</taxon>
        <taxon>Fungi</taxon>
        <taxon>Dikarya</taxon>
        <taxon>Ascomycota</taxon>
        <taxon>Pezizomycotina</taxon>
        <taxon>Orbiliomycetes</taxon>
        <taxon>Orbiliales</taxon>
        <taxon>Orbiliaceae</taxon>
        <taxon>Arthrobotrys</taxon>
    </lineage>
</organism>
<dbReference type="GO" id="GO:0030897">
    <property type="term" value="C:HOPS complex"/>
    <property type="evidence" value="ECO:0007669"/>
    <property type="project" value="TreeGrafter"/>
</dbReference>
<evidence type="ECO:0000256" key="6">
    <source>
        <dbReference type="ARBA" id="ARBA00029433"/>
    </source>
</evidence>
<evidence type="ECO:0000259" key="10">
    <source>
        <dbReference type="Pfam" id="PF26148"/>
    </source>
</evidence>
<dbReference type="GO" id="GO:0006886">
    <property type="term" value="P:intracellular protein transport"/>
    <property type="evidence" value="ECO:0007669"/>
    <property type="project" value="UniProtKB-UniRule"/>
</dbReference>
<dbReference type="Gene3D" id="3.30.40.10">
    <property type="entry name" value="Zinc/RING finger domain, C3HC4 (zinc finger)"/>
    <property type="match status" value="1"/>
</dbReference>
<dbReference type="RefSeq" id="XP_067487390.1">
    <property type="nucleotide sequence ID" value="XM_067639619.1"/>
</dbReference>
<dbReference type="GO" id="GO:0008270">
    <property type="term" value="F:zinc ion binding"/>
    <property type="evidence" value="ECO:0007669"/>
    <property type="project" value="UniProtKB-KW"/>
</dbReference>
<dbReference type="PANTHER" id="PTHR23323">
    <property type="entry name" value="VACUOLAR PROTEIN SORTING-ASSOCIATED PROTEIN"/>
    <property type="match status" value="1"/>
</dbReference>
<dbReference type="VEuPathDB" id="FungiDB:DFL_009693"/>
<accession>A0A436ZSW4</accession>
<evidence type="ECO:0000256" key="1">
    <source>
        <dbReference type="ARBA" id="ARBA00010454"/>
    </source>
</evidence>
<keyword evidence="2" id="KW-0479">Metal-binding</keyword>
<keyword evidence="3" id="KW-0863">Zinc-finger</keyword>
<dbReference type="Proteomes" id="UP000283090">
    <property type="component" value="Unassembled WGS sequence"/>
</dbReference>
<comment type="similarity">
    <text evidence="1">Belongs to the VPS18 family.</text>
</comment>
<dbReference type="GO" id="GO:0007033">
    <property type="term" value="P:vacuole organization"/>
    <property type="evidence" value="ECO:0007669"/>
    <property type="project" value="TreeGrafter"/>
</dbReference>
<dbReference type="CDD" id="cd16462">
    <property type="entry name" value="RING-H2_Pep3p-like"/>
    <property type="match status" value="1"/>
</dbReference>
<evidence type="ECO:0000313" key="11">
    <source>
        <dbReference type="EMBL" id="RVD81846.1"/>
    </source>
</evidence>
<dbReference type="GO" id="GO:0007032">
    <property type="term" value="P:endosome organization"/>
    <property type="evidence" value="ECO:0007669"/>
    <property type="project" value="TreeGrafter"/>
</dbReference>
<evidence type="ECO:0000256" key="7">
    <source>
        <dbReference type="PROSITE-ProRule" id="PRU01006"/>
    </source>
</evidence>
<evidence type="ECO:0000313" key="12">
    <source>
        <dbReference type="Proteomes" id="UP000283090"/>
    </source>
</evidence>
<keyword evidence="12" id="KW-1185">Reference proteome</keyword>
<dbReference type="InterPro" id="IPR058919">
    <property type="entry name" value="Pep3/Vps18_RING_C"/>
</dbReference>
<dbReference type="InterPro" id="IPR007810">
    <property type="entry name" value="Pep3/Vps18_beta-prop"/>
</dbReference>
<evidence type="ECO:0000259" key="9">
    <source>
        <dbReference type="Pfam" id="PF05131"/>
    </source>
</evidence>
<feature type="domain" description="Pep3/Vps18 RING C-terminal" evidence="10">
    <location>
        <begin position="857"/>
        <end position="946"/>
    </location>
</feature>
<dbReference type="OrthoDB" id="1845386at2759"/>
<evidence type="ECO:0000256" key="5">
    <source>
        <dbReference type="ARBA" id="ARBA00023136"/>
    </source>
</evidence>
<evidence type="ECO:0000256" key="2">
    <source>
        <dbReference type="ARBA" id="ARBA00022723"/>
    </source>
</evidence>
<evidence type="ECO:0000256" key="4">
    <source>
        <dbReference type="ARBA" id="ARBA00022833"/>
    </source>
</evidence>
<dbReference type="GO" id="GO:0048284">
    <property type="term" value="P:organelle fusion"/>
    <property type="evidence" value="ECO:0007669"/>
    <property type="project" value="TreeGrafter"/>
</dbReference>
<keyword evidence="8" id="KW-0175">Coiled coil</keyword>